<dbReference type="Pfam" id="PF04673">
    <property type="entry name" value="Cyclase_polyket"/>
    <property type="match status" value="1"/>
</dbReference>
<evidence type="ECO:0000313" key="1">
    <source>
        <dbReference type="EMBL" id="GAA3629555.1"/>
    </source>
</evidence>
<dbReference type="SUPFAM" id="SSF54909">
    <property type="entry name" value="Dimeric alpha+beta barrel"/>
    <property type="match status" value="1"/>
</dbReference>
<comment type="caution">
    <text evidence="1">The sequence shown here is derived from an EMBL/GenBank/DDBJ whole genome shotgun (WGS) entry which is preliminary data.</text>
</comment>
<sequence length="101" mass="11395">MARIKPGSEEAVAGIFRDSDRTDLPYALGVRQRSLHSLGDLYVHIIDFDRSAEEAMRAGVGLPGFTDISDRLRPFIQPYLPTWRSPADAAAQRFYTWQPQS</sequence>
<gene>
    <name evidence="1" type="ORF">GCM10022223_53970</name>
</gene>
<dbReference type="InterPro" id="IPR038474">
    <property type="entry name" value="Polyketide_synth_cyclase_sf"/>
</dbReference>
<dbReference type="Gene3D" id="3.30.70.1090">
    <property type="entry name" value="Dimeric alpha+beta barrel"/>
    <property type="match status" value="1"/>
</dbReference>
<organism evidence="1 2">
    <name type="scientific">Kineosporia mesophila</name>
    <dbReference type="NCBI Taxonomy" id="566012"/>
    <lineage>
        <taxon>Bacteria</taxon>
        <taxon>Bacillati</taxon>
        <taxon>Actinomycetota</taxon>
        <taxon>Actinomycetes</taxon>
        <taxon>Kineosporiales</taxon>
        <taxon>Kineosporiaceae</taxon>
        <taxon>Kineosporia</taxon>
    </lineage>
</organism>
<dbReference type="InterPro" id="IPR011008">
    <property type="entry name" value="Dimeric_a/b-barrel"/>
</dbReference>
<name>A0ABP7AD40_9ACTN</name>
<keyword evidence="2" id="KW-1185">Reference proteome</keyword>
<dbReference type="EMBL" id="BAAAZO010000010">
    <property type="protein sequence ID" value="GAA3629555.1"/>
    <property type="molecule type" value="Genomic_DNA"/>
</dbReference>
<protein>
    <recommendedName>
        <fullName evidence="3">Cyclase</fullName>
    </recommendedName>
</protein>
<dbReference type="InterPro" id="IPR006765">
    <property type="entry name" value="Polyketide_synth_cyclase"/>
</dbReference>
<accession>A0ABP7AD40</accession>
<dbReference type="Proteomes" id="UP001501074">
    <property type="component" value="Unassembled WGS sequence"/>
</dbReference>
<evidence type="ECO:0000313" key="2">
    <source>
        <dbReference type="Proteomes" id="UP001501074"/>
    </source>
</evidence>
<proteinExistence type="predicted"/>
<reference evidence="2" key="1">
    <citation type="journal article" date="2019" name="Int. J. Syst. Evol. Microbiol.">
        <title>The Global Catalogue of Microorganisms (GCM) 10K type strain sequencing project: providing services to taxonomists for standard genome sequencing and annotation.</title>
        <authorList>
            <consortium name="The Broad Institute Genomics Platform"/>
            <consortium name="The Broad Institute Genome Sequencing Center for Infectious Disease"/>
            <person name="Wu L."/>
            <person name="Ma J."/>
        </authorList>
    </citation>
    <scope>NUCLEOTIDE SEQUENCE [LARGE SCALE GENOMIC DNA]</scope>
    <source>
        <strain evidence="2">JCM 16902</strain>
    </source>
</reference>
<evidence type="ECO:0008006" key="3">
    <source>
        <dbReference type="Google" id="ProtNLM"/>
    </source>
</evidence>